<dbReference type="AlphaFoldDB" id="R7UBS0"/>
<reference evidence="4" key="3">
    <citation type="submission" date="2015-06" db="UniProtKB">
        <authorList>
            <consortium name="EnsemblMetazoa"/>
        </authorList>
    </citation>
    <scope>IDENTIFICATION</scope>
</reference>
<dbReference type="HOGENOM" id="CLU_064160_0_0_1"/>
<evidence type="ECO:0000313" key="4">
    <source>
        <dbReference type="EnsemblMetazoa" id="CapteP201034"/>
    </source>
</evidence>
<keyword evidence="1" id="KW-0812">Transmembrane</keyword>
<reference evidence="5" key="1">
    <citation type="submission" date="2012-12" db="EMBL/GenBank/DDBJ databases">
        <authorList>
            <person name="Hellsten U."/>
            <person name="Grimwood J."/>
            <person name="Chapman J.A."/>
            <person name="Shapiro H."/>
            <person name="Aerts A."/>
            <person name="Otillar R.P."/>
            <person name="Terry A.Y."/>
            <person name="Boore J.L."/>
            <person name="Simakov O."/>
            <person name="Marletaz F."/>
            <person name="Cho S.-J."/>
            <person name="Edsinger-Gonzales E."/>
            <person name="Havlak P."/>
            <person name="Kuo D.-H."/>
            <person name="Larsson T."/>
            <person name="Lv J."/>
            <person name="Arendt D."/>
            <person name="Savage R."/>
            <person name="Osoegawa K."/>
            <person name="de Jong P."/>
            <person name="Lindberg D.R."/>
            <person name="Seaver E.C."/>
            <person name="Weisblat D.A."/>
            <person name="Putnam N.H."/>
            <person name="Grigoriev I.V."/>
            <person name="Rokhsar D.S."/>
        </authorList>
    </citation>
    <scope>NUCLEOTIDE SEQUENCE</scope>
    <source>
        <strain evidence="5">I ESC-2004</strain>
    </source>
</reference>
<keyword evidence="5" id="KW-1185">Reference proteome</keyword>
<dbReference type="EMBL" id="KB303059">
    <property type="protein sequence ID" value="ELU03546.1"/>
    <property type="molecule type" value="Genomic_DNA"/>
</dbReference>
<evidence type="ECO:0000313" key="5">
    <source>
        <dbReference type="Proteomes" id="UP000014760"/>
    </source>
</evidence>
<dbReference type="InterPro" id="IPR007074">
    <property type="entry name" value="LicD/FKTN/FKRP_NTP_transf"/>
</dbReference>
<dbReference type="OrthoDB" id="444255at2759"/>
<sequence>MQGNNTGAHPLDAYPVMKLLRVYLFGLVLLGMPSYLLYLHLSGQIYERFALAISNVTNVGLMAALDQTIAASIISGTPNLTKTTTEKSTQKFLRVPSVDELCTNPHINDELSGIYSTFQWKSSEHLPRMLTEHQTQMMHEFLHSVMRAFCDLKIEWMIYYGSLLGAYISHDALPWDDDLDLILEERGLDILAAEHKNGTLSARYNVSYVITGRLHKLYWSPGKKIKPYSWAWPFMDIIAYNNSKEGFRNIDRSKGHQFKTKADLVYPLHMRPFGPVWVPAPRDPWRMMGLTYKKGMKEFLCSEPHYDHIRERGRKGAKKNSCKDLHGDYRFVYREPKSDGGLIETLKLGDETLYSIEYEEPFYENVNPYQWKMVFM</sequence>
<evidence type="ECO:0000313" key="3">
    <source>
        <dbReference type="EMBL" id="ELU03546.1"/>
    </source>
</evidence>
<accession>R7UBS0</accession>
<dbReference type="GO" id="GO:0009100">
    <property type="term" value="P:glycoprotein metabolic process"/>
    <property type="evidence" value="ECO:0007669"/>
    <property type="project" value="UniProtKB-ARBA"/>
</dbReference>
<keyword evidence="1" id="KW-1133">Transmembrane helix</keyword>
<dbReference type="OMA" id="WPFIDVF"/>
<organism evidence="3">
    <name type="scientific">Capitella teleta</name>
    <name type="common">Polychaete worm</name>
    <dbReference type="NCBI Taxonomy" id="283909"/>
    <lineage>
        <taxon>Eukaryota</taxon>
        <taxon>Metazoa</taxon>
        <taxon>Spiralia</taxon>
        <taxon>Lophotrochozoa</taxon>
        <taxon>Annelida</taxon>
        <taxon>Polychaeta</taxon>
        <taxon>Sedentaria</taxon>
        <taxon>Scolecida</taxon>
        <taxon>Capitellidae</taxon>
        <taxon>Capitella</taxon>
    </lineage>
</organism>
<feature type="domain" description="LicD/FKTN/FKRP nucleotidyltransferase" evidence="2">
    <location>
        <begin position="153"/>
        <end position="205"/>
    </location>
</feature>
<dbReference type="EMBL" id="AMQN01008421">
    <property type="status" value="NOT_ANNOTATED_CDS"/>
    <property type="molecule type" value="Genomic_DNA"/>
</dbReference>
<feature type="transmembrane region" description="Helical" evidence="1">
    <location>
        <begin position="20"/>
        <end position="39"/>
    </location>
</feature>
<proteinExistence type="predicted"/>
<dbReference type="Proteomes" id="UP000014760">
    <property type="component" value="Unassembled WGS sequence"/>
</dbReference>
<dbReference type="InterPro" id="IPR052613">
    <property type="entry name" value="LicD_transferase"/>
</dbReference>
<keyword evidence="1" id="KW-0472">Membrane</keyword>
<evidence type="ECO:0000256" key="1">
    <source>
        <dbReference type="SAM" id="Phobius"/>
    </source>
</evidence>
<dbReference type="Pfam" id="PF04991">
    <property type="entry name" value="LicD"/>
    <property type="match status" value="1"/>
</dbReference>
<dbReference type="PANTHER" id="PTHR13627">
    <property type="entry name" value="FUKUTIN RELATED PROTEIN"/>
    <property type="match status" value="1"/>
</dbReference>
<gene>
    <name evidence="3" type="ORF">CAPTEDRAFT_201034</name>
</gene>
<dbReference type="EnsemblMetazoa" id="CapteT201034">
    <property type="protein sequence ID" value="CapteP201034"/>
    <property type="gene ID" value="CapteG201034"/>
</dbReference>
<protein>
    <recommendedName>
        <fullName evidence="2">LicD/FKTN/FKRP nucleotidyltransferase domain-containing protein</fullName>
    </recommendedName>
</protein>
<dbReference type="PANTHER" id="PTHR13627:SF35">
    <property type="entry name" value="LICD FAMILY PROTEIN"/>
    <property type="match status" value="1"/>
</dbReference>
<name>R7UBS0_CAPTE</name>
<evidence type="ECO:0000259" key="2">
    <source>
        <dbReference type="Pfam" id="PF04991"/>
    </source>
</evidence>
<reference evidence="3 5" key="2">
    <citation type="journal article" date="2013" name="Nature">
        <title>Insights into bilaterian evolution from three spiralian genomes.</title>
        <authorList>
            <person name="Simakov O."/>
            <person name="Marletaz F."/>
            <person name="Cho S.J."/>
            <person name="Edsinger-Gonzales E."/>
            <person name="Havlak P."/>
            <person name="Hellsten U."/>
            <person name="Kuo D.H."/>
            <person name="Larsson T."/>
            <person name="Lv J."/>
            <person name="Arendt D."/>
            <person name="Savage R."/>
            <person name="Osoegawa K."/>
            <person name="de Jong P."/>
            <person name="Grimwood J."/>
            <person name="Chapman J.A."/>
            <person name="Shapiro H."/>
            <person name="Aerts A."/>
            <person name="Otillar R.P."/>
            <person name="Terry A.Y."/>
            <person name="Boore J.L."/>
            <person name="Grigoriev I.V."/>
            <person name="Lindberg D.R."/>
            <person name="Seaver E.C."/>
            <person name="Weisblat D.A."/>
            <person name="Putnam N.H."/>
            <person name="Rokhsar D.S."/>
        </authorList>
    </citation>
    <scope>NUCLEOTIDE SEQUENCE</scope>
    <source>
        <strain evidence="3 5">I ESC-2004</strain>
    </source>
</reference>